<protein>
    <submittedName>
        <fullName evidence="2">Uncharacterized protein</fullName>
    </submittedName>
</protein>
<organism evidence="2 3">
    <name type="scientific">Musa troglodytarum</name>
    <name type="common">fe'i banana</name>
    <dbReference type="NCBI Taxonomy" id="320322"/>
    <lineage>
        <taxon>Eukaryota</taxon>
        <taxon>Viridiplantae</taxon>
        <taxon>Streptophyta</taxon>
        <taxon>Embryophyta</taxon>
        <taxon>Tracheophyta</taxon>
        <taxon>Spermatophyta</taxon>
        <taxon>Magnoliopsida</taxon>
        <taxon>Liliopsida</taxon>
        <taxon>Zingiberales</taxon>
        <taxon>Musaceae</taxon>
        <taxon>Musa</taxon>
    </lineage>
</organism>
<dbReference type="Proteomes" id="UP001055439">
    <property type="component" value="Chromosome 9"/>
</dbReference>
<evidence type="ECO:0000313" key="3">
    <source>
        <dbReference type="Proteomes" id="UP001055439"/>
    </source>
</evidence>
<evidence type="ECO:0000313" key="2">
    <source>
        <dbReference type="EMBL" id="URE44201.1"/>
    </source>
</evidence>
<dbReference type="EMBL" id="CP097511">
    <property type="protein sequence ID" value="URE44201.1"/>
    <property type="molecule type" value="Genomic_DNA"/>
</dbReference>
<dbReference type="AlphaFoldDB" id="A0A9E7I211"/>
<accession>A0A9E7I211</accession>
<feature type="compositionally biased region" description="Basic and acidic residues" evidence="1">
    <location>
        <begin position="59"/>
        <end position="74"/>
    </location>
</feature>
<proteinExistence type="predicted"/>
<gene>
    <name evidence="2" type="ORF">MUK42_05803</name>
</gene>
<name>A0A9E7I211_9LILI</name>
<sequence>SVVVPRGTVYHKLGQVRHRLRVGPTTKRAFKESHVCVRAPNNTRFRKSTGRQLGSLSFEKSRGLGSRSRELLDD</sequence>
<reference evidence="2" key="1">
    <citation type="submission" date="2022-05" db="EMBL/GenBank/DDBJ databases">
        <title>The Musa troglodytarum L. genome provides insights into the mechanism of non-climacteric behaviour and enrichment of carotenoids.</title>
        <authorList>
            <person name="Wang J."/>
        </authorList>
    </citation>
    <scope>NUCLEOTIDE SEQUENCE</scope>
    <source>
        <tissue evidence="2">Leaf</tissue>
    </source>
</reference>
<feature type="non-terminal residue" evidence="2">
    <location>
        <position position="1"/>
    </location>
</feature>
<evidence type="ECO:0000256" key="1">
    <source>
        <dbReference type="SAM" id="MobiDB-lite"/>
    </source>
</evidence>
<feature type="region of interest" description="Disordered" evidence="1">
    <location>
        <begin position="45"/>
        <end position="74"/>
    </location>
</feature>
<keyword evidence="3" id="KW-1185">Reference proteome</keyword>